<reference evidence="1 2" key="1">
    <citation type="journal article" date="2017" name="Int. J. Syst. Evol. Microbiol.">
        <title>Pseudokineococcus basanitobsidens sp. nov., isolated from volcanic rock.</title>
        <authorList>
            <person name="Lee D.W."/>
            <person name="Park M.Y."/>
            <person name="Kim J.J."/>
            <person name="Kim B.S."/>
        </authorList>
    </citation>
    <scope>NUCLEOTIDE SEQUENCE [LARGE SCALE GENOMIC DNA]</scope>
    <source>
        <strain evidence="1 2">DSM 103726</strain>
    </source>
</reference>
<keyword evidence="2" id="KW-1185">Reference proteome</keyword>
<protein>
    <submittedName>
        <fullName evidence="1">Uncharacterized protein</fullName>
    </submittedName>
</protein>
<accession>A0ABU8RML7</accession>
<dbReference type="EMBL" id="JBBIAA010000021">
    <property type="protein sequence ID" value="MEJ5946347.1"/>
    <property type="molecule type" value="Genomic_DNA"/>
</dbReference>
<sequence length="72" mass="7971">MDAPSEGRPADPARDLRVVREGSAIARWYLTGHDHLGDDVVDLLARDDDPVVVAALAARDKHRRFAREQGQP</sequence>
<dbReference type="Proteomes" id="UP001387100">
    <property type="component" value="Unassembled WGS sequence"/>
</dbReference>
<evidence type="ECO:0000313" key="1">
    <source>
        <dbReference type="EMBL" id="MEJ5946347.1"/>
    </source>
</evidence>
<comment type="caution">
    <text evidence="1">The sequence shown here is derived from an EMBL/GenBank/DDBJ whole genome shotgun (WGS) entry which is preliminary data.</text>
</comment>
<proteinExistence type="predicted"/>
<gene>
    <name evidence="1" type="ORF">WDZ17_13700</name>
</gene>
<name>A0ABU8RML7_9ACTN</name>
<dbReference type="RefSeq" id="WP_339575731.1">
    <property type="nucleotide sequence ID" value="NZ_JBBIAA010000021.1"/>
</dbReference>
<organism evidence="1 2">
    <name type="scientific">Pseudokineococcus basanitobsidens</name>
    <dbReference type="NCBI Taxonomy" id="1926649"/>
    <lineage>
        <taxon>Bacteria</taxon>
        <taxon>Bacillati</taxon>
        <taxon>Actinomycetota</taxon>
        <taxon>Actinomycetes</taxon>
        <taxon>Kineosporiales</taxon>
        <taxon>Kineosporiaceae</taxon>
        <taxon>Pseudokineococcus</taxon>
    </lineage>
</organism>
<evidence type="ECO:0000313" key="2">
    <source>
        <dbReference type="Proteomes" id="UP001387100"/>
    </source>
</evidence>